<keyword evidence="1" id="KW-0472">Membrane</keyword>
<dbReference type="KEGG" id="sflv:IC614_09195"/>
<gene>
    <name evidence="3" type="ORF">IC614_09195</name>
</gene>
<evidence type="ECO:0000313" key="3">
    <source>
        <dbReference type="EMBL" id="QPQ54508.1"/>
    </source>
</evidence>
<dbReference type="Proteomes" id="UP000594873">
    <property type="component" value="Chromosome"/>
</dbReference>
<keyword evidence="2" id="KW-0732">Signal</keyword>
<name>A0A7T2GIJ1_9SPHN</name>
<feature type="signal peptide" evidence="2">
    <location>
        <begin position="1"/>
        <end position="20"/>
    </location>
</feature>
<reference evidence="3 4" key="1">
    <citation type="submission" date="2020-11" db="EMBL/GenBank/DDBJ databases">
        <title>Genome seq and assembly of Sphingosinicella sp.</title>
        <authorList>
            <person name="Chhetri G."/>
        </authorList>
    </citation>
    <scope>NUCLEOTIDE SEQUENCE [LARGE SCALE GENOMIC DNA]</scope>
    <source>
        <strain evidence="3 4">UDD2</strain>
    </source>
</reference>
<organism evidence="3 4">
    <name type="scientific">Allosphingosinicella flava</name>
    <dbReference type="NCBI Taxonomy" id="2771430"/>
    <lineage>
        <taxon>Bacteria</taxon>
        <taxon>Pseudomonadati</taxon>
        <taxon>Pseudomonadota</taxon>
        <taxon>Alphaproteobacteria</taxon>
        <taxon>Sphingomonadales</taxon>
        <taxon>Sphingomonadaceae</taxon>
        <taxon>Allosphingosinicella</taxon>
    </lineage>
</organism>
<dbReference type="AlphaFoldDB" id="A0A7T2GIJ1"/>
<evidence type="ECO:0000256" key="2">
    <source>
        <dbReference type="SAM" id="SignalP"/>
    </source>
</evidence>
<accession>A0A7T2GIJ1</accession>
<keyword evidence="4" id="KW-1185">Reference proteome</keyword>
<keyword evidence="1" id="KW-0812">Transmembrane</keyword>
<protein>
    <submittedName>
        <fullName evidence="3">Uncharacterized protein</fullName>
    </submittedName>
</protein>
<feature type="transmembrane region" description="Helical" evidence="1">
    <location>
        <begin position="48"/>
        <end position="65"/>
    </location>
</feature>
<dbReference type="EMBL" id="CP065592">
    <property type="protein sequence ID" value="QPQ54508.1"/>
    <property type="molecule type" value="Genomic_DNA"/>
</dbReference>
<evidence type="ECO:0000256" key="1">
    <source>
        <dbReference type="SAM" id="Phobius"/>
    </source>
</evidence>
<proteinExistence type="predicted"/>
<dbReference type="RefSeq" id="WP_200971034.1">
    <property type="nucleotide sequence ID" value="NZ_CP065592.1"/>
</dbReference>
<sequence length="77" mass="7691">MRPIRLSVAAALIVALPAHAIANPASALSIARAGPVLEAESGLTRGELYPLIGLAALAVLVLALANEKVEGEGPISA</sequence>
<feature type="chain" id="PRO_5032345752" evidence="2">
    <location>
        <begin position="21"/>
        <end position="77"/>
    </location>
</feature>
<evidence type="ECO:0000313" key="4">
    <source>
        <dbReference type="Proteomes" id="UP000594873"/>
    </source>
</evidence>
<keyword evidence="1" id="KW-1133">Transmembrane helix</keyword>